<evidence type="ECO:0008006" key="5">
    <source>
        <dbReference type="Google" id="ProtNLM"/>
    </source>
</evidence>
<accession>A0A2H0NH34</accession>
<evidence type="ECO:0000313" key="3">
    <source>
        <dbReference type="EMBL" id="PIR07406.1"/>
    </source>
</evidence>
<keyword evidence="2" id="KW-1133">Transmembrane helix</keyword>
<evidence type="ECO:0000313" key="4">
    <source>
        <dbReference type="Proteomes" id="UP000228867"/>
    </source>
</evidence>
<protein>
    <recommendedName>
        <fullName evidence="5">DUF11 domain-containing protein</fullName>
    </recommendedName>
</protein>
<keyword evidence="2" id="KW-0812">Transmembrane</keyword>
<evidence type="ECO:0000256" key="2">
    <source>
        <dbReference type="SAM" id="Phobius"/>
    </source>
</evidence>
<comment type="caution">
    <text evidence="3">The sequence shown here is derived from an EMBL/GenBank/DDBJ whole genome shotgun (WGS) entry which is preliminary data.</text>
</comment>
<feature type="transmembrane region" description="Helical" evidence="2">
    <location>
        <begin position="57"/>
        <end position="77"/>
    </location>
</feature>
<keyword evidence="2" id="KW-0472">Membrane</keyword>
<gene>
    <name evidence="3" type="ORF">COV54_01230</name>
</gene>
<evidence type="ECO:0000256" key="1">
    <source>
        <dbReference type="SAM" id="MobiDB-lite"/>
    </source>
</evidence>
<feature type="region of interest" description="Disordered" evidence="1">
    <location>
        <begin position="1"/>
        <end position="33"/>
    </location>
</feature>
<name>A0A2H0NH34_9BACT</name>
<reference evidence="3 4" key="1">
    <citation type="submission" date="2017-09" db="EMBL/GenBank/DDBJ databases">
        <title>Depth-based differentiation of microbial function through sediment-hosted aquifers and enrichment of novel symbionts in the deep terrestrial subsurface.</title>
        <authorList>
            <person name="Probst A.J."/>
            <person name="Ladd B."/>
            <person name="Jarett J.K."/>
            <person name="Geller-Mcgrath D.E."/>
            <person name="Sieber C.M."/>
            <person name="Emerson J.B."/>
            <person name="Anantharaman K."/>
            <person name="Thomas B.C."/>
            <person name="Malmstrom R."/>
            <person name="Stieglmeier M."/>
            <person name="Klingl A."/>
            <person name="Woyke T."/>
            <person name="Ryan C.M."/>
            <person name="Banfield J.F."/>
        </authorList>
    </citation>
    <scope>NUCLEOTIDE SEQUENCE [LARGE SCALE GENOMIC DNA]</scope>
    <source>
        <strain evidence="3">CG11_big_fil_rev_8_21_14_0_20_38_23</strain>
    </source>
</reference>
<sequence length="624" mass="69123">MSLEDIEKKLYARGSKSEPPSASKPKISQPPEQKIEEKWFGENEPPKIIHSHKKRRGFLFLMVIFFVVVIAIGIYLISQYLNAPTVKMDISAPSEIFVGVPFNASIIVNNTSNHVLHQASLTIDLPDGLVYITSAEENKNVINENIGDIETSDLIKKTYSLLALSDESKIKNVKIRLSYQAGLGTSFEQEETKDIAIKKSAVSLKLDVPDQVVGGSVFNIEVNYKNDSNFNFSNLDLEMTYPSSFQFISADPDPTSFNNLWRLQEAKAGISGKIQIKGSINEAFQKGFDFQAALKTNINKKSYVVNQQKATGQLAPAPISLFILINNSPDYVAKLGDKIQYTIQYQNNSGVALADNIIKARLIGELFDIFTLQTNSSINSLTNTLTWNTANTPELRLLNPGAGGNVNFSIQLKPNFPIRRLNDKNFHLKIEAQMDSPTVPYYLSAPKTSALTNLETKIQGLTTIEAKAYFRDANSGILNSGPFPPKVNQATEYTIHWTIKNYSTDVSNVKVSAFLKSGVVFTGAVKSNISSQPTYNNLTQEVIWNIDKIVATKGIISEPIEAIFQIQATPNVTQVKYFQPLLGQTKIEVQDNYTGVTLENAALPVNTQLPYDLTVKPEEGAVQF</sequence>
<organism evidence="3 4">
    <name type="scientific">Candidatus Jorgensenbacteria bacterium CG11_big_fil_rev_8_21_14_0_20_38_23</name>
    <dbReference type="NCBI Taxonomy" id="1974594"/>
    <lineage>
        <taxon>Bacteria</taxon>
        <taxon>Candidatus Joergenseniibacteriota</taxon>
    </lineage>
</organism>
<dbReference type="AlphaFoldDB" id="A0A2H0NH34"/>
<dbReference type="EMBL" id="PCWR01000029">
    <property type="protein sequence ID" value="PIR07406.1"/>
    <property type="molecule type" value="Genomic_DNA"/>
</dbReference>
<feature type="compositionally biased region" description="Low complexity" evidence="1">
    <location>
        <begin position="17"/>
        <end position="27"/>
    </location>
</feature>
<feature type="compositionally biased region" description="Basic and acidic residues" evidence="1">
    <location>
        <begin position="1"/>
        <end position="10"/>
    </location>
</feature>
<proteinExistence type="predicted"/>
<dbReference type="Proteomes" id="UP000228867">
    <property type="component" value="Unassembled WGS sequence"/>
</dbReference>